<reference evidence="3 4" key="1">
    <citation type="journal article" date="2021" name="Nat. Plants">
        <title>The Taxus genome provides insights into paclitaxel biosynthesis.</title>
        <authorList>
            <person name="Xiong X."/>
            <person name="Gou J."/>
            <person name="Liao Q."/>
            <person name="Li Y."/>
            <person name="Zhou Q."/>
            <person name="Bi G."/>
            <person name="Li C."/>
            <person name="Du R."/>
            <person name="Wang X."/>
            <person name="Sun T."/>
            <person name="Guo L."/>
            <person name="Liang H."/>
            <person name="Lu P."/>
            <person name="Wu Y."/>
            <person name="Zhang Z."/>
            <person name="Ro D.K."/>
            <person name="Shang Y."/>
            <person name="Huang S."/>
            <person name="Yan J."/>
        </authorList>
    </citation>
    <scope>NUCLEOTIDE SEQUENCE [LARGE SCALE GENOMIC DNA]</scope>
    <source>
        <strain evidence="3">Ta-2019</strain>
    </source>
</reference>
<dbReference type="EMBL" id="JAHRHJ020000009">
    <property type="protein sequence ID" value="KAH9302425.1"/>
    <property type="molecule type" value="Genomic_DNA"/>
</dbReference>
<dbReference type="Pfam" id="PF01593">
    <property type="entry name" value="Amino_oxidase"/>
    <property type="match status" value="1"/>
</dbReference>
<organism evidence="3 4">
    <name type="scientific">Taxus chinensis</name>
    <name type="common">Chinese yew</name>
    <name type="synonym">Taxus wallichiana var. chinensis</name>
    <dbReference type="NCBI Taxonomy" id="29808"/>
    <lineage>
        <taxon>Eukaryota</taxon>
        <taxon>Viridiplantae</taxon>
        <taxon>Streptophyta</taxon>
        <taxon>Embryophyta</taxon>
        <taxon>Tracheophyta</taxon>
        <taxon>Spermatophyta</taxon>
        <taxon>Pinopsida</taxon>
        <taxon>Pinidae</taxon>
        <taxon>Conifers II</taxon>
        <taxon>Cupressales</taxon>
        <taxon>Taxaceae</taxon>
        <taxon>Taxus</taxon>
    </lineage>
</organism>
<dbReference type="GO" id="GO:0009507">
    <property type="term" value="C:chloroplast"/>
    <property type="evidence" value="ECO:0007669"/>
    <property type="project" value="TreeGrafter"/>
</dbReference>
<evidence type="ECO:0000313" key="4">
    <source>
        <dbReference type="Proteomes" id="UP000824469"/>
    </source>
</evidence>
<feature type="domain" description="Integrase zinc-binding" evidence="2">
    <location>
        <begin position="524"/>
        <end position="578"/>
    </location>
</feature>
<proteinExistence type="predicted"/>
<dbReference type="InterPro" id="IPR050464">
    <property type="entry name" value="Zeta_carotene_desat/Oxidored"/>
</dbReference>
<dbReference type="GO" id="GO:0016719">
    <property type="term" value="F:9,9'-di-cis-zeta-carotene desaturase activity"/>
    <property type="evidence" value="ECO:0007669"/>
    <property type="project" value="TreeGrafter"/>
</dbReference>
<dbReference type="Proteomes" id="UP000824469">
    <property type="component" value="Unassembled WGS sequence"/>
</dbReference>
<keyword evidence="4" id="KW-1185">Reference proteome</keyword>
<dbReference type="InterPro" id="IPR036188">
    <property type="entry name" value="FAD/NAD-bd_sf"/>
</dbReference>
<accession>A0AA38FHK0</accession>
<dbReference type="InterPro" id="IPR041588">
    <property type="entry name" value="Integrase_H2C2"/>
</dbReference>
<dbReference type="InterPro" id="IPR002937">
    <property type="entry name" value="Amino_oxidase"/>
</dbReference>
<dbReference type="AlphaFoldDB" id="A0AA38FHK0"/>
<name>A0AA38FHK0_TAXCH</name>
<dbReference type="GO" id="GO:0016120">
    <property type="term" value="P:carotene biosynthetic process"/>
    <property type="evidence" value="ECO:0007669"/>
    <property type="project" value="TreeGrafter"/>
</dbReference>
<comment type="caution">
    <text evidence="3">The sequence shown here is derived from an EMBL/GenBank/DDBJ whole genome shotgun (WGS) entry which is preliminary data.</text>
</comment>
<gene>
    <name evidence="3" type="ORF">KI387_014008</name>
</gene>
<dbReference type="PANTHER" id="PTHR42923">
    <property type="entry name" value="PROTOPORPHYRINOGEN OXIDASE"/>
    <property type="match status" value="1"/>
</dbReference>
<sequence>MRMDLPSSNEHKFVKGVDSCSTCSPSKIVIHNRDGAVLEVSKSAIEGELFDDILYKEVSSSMDLFHHLHLILLQEFYHDVIQPIVEKNAKDSEEDDAWVEISKENEDADSISEILSCKSVMSSPNYTISDVLSSLMKRINGYNKRYEVPYDEVYGFMGSNFDFPFCCICDKMKIWGKRIKYDEGAAMYISNIDEIGADLYPEVDADADADANPYADPDPDLIVAKLPAQRLHPLVSNVAFEELIQTRSGSGWIWKQLDLEAAGSESDWKQLASIAFDMSSFLSLKLLQFFSSTCISAIYIAEPLEGLVGAFGPQSSQRIKVQSVVKKEELNSKGIHDFNILRYENGYHFPSLLSSPMFLPCFYHLAQGVHAWMIEKDYFIIPSQAIDIKNQFTNYDVKGLNWVAHARKIVTSHLGSREKDYSSIQSSRSKPWGRICYMIINRQDTRISLLPFPVRVGSILRSRLAQSTLSEVSVDWRSHLLVEYSKNRHTCEILDGHIQDDNYRLEDEMIFYQGRLYLVSNSWLRMEILRHVHCISSVTGHLSFDETYRFIWERFRWHGLREDILNFIQGCIVCCYEKSELTGSSFSEPTWDSTPMYFIASMPGEHFTHVLVSRGTKLTQLLGYLVGSHSTQEVDTWDVIGFRVDFCTRGLTGEAGDTYVTGLRLSKATEKQIIKADAYVAACDVPGIKRLIPPEWRKWEFFDNIYKLVGVPVVTVQLRFNGWVTELQDIERSRQLNQAAGLDNLLYTPDADFSCFADLAIASPEDYYRPGQGSLLQAVLTPGDPYMPLPNEEIIDRVHKQVLALFPSAQGLEVTWSNVVKIGQSLYREAPGVDPFRPNQKTPLKNFFIAGSYTKQDYIDSMEGATLSGRQASAYICDAGAMLAELRSMLQLYDVQGQVKAAEGADKLTFV</sequence>
<dbReference type="PANTHER" id="PTHR42923:SF41">
    <property type="entry name" value="ZETA-CAROTENE DESATURASE, CHLOROPLASTIC_CHROMOPLASTIC"/>
    <property type="match status" value="1"/>
</dbReference>
<dbReference type="Gene3D" id="1.10.340.70">
    <property type="match status" value="1"/>
</dbReference>
<dbReference type="SUPFAM" id="SSF51905">
    <property type="entry name" value="FAD/NAD(P)-binding domain"/>
    <property type="match status" value="1"/>
</dbReference>
<protein>
    <recommendedName>
        <fullName evidence="5">Amine oxidase domain-containing protein</fullName>
    </recommendedName>
</protein>
<feature type="domain" description="Amine oxidase" evidence="1">
    <location>
        <begin position="667"/>
        <end position="876"/>
    </location>
</feature>
<evidence type="ECO:0000259" key="1">
    <source>
        <dbReference type="Pfam" id="PF01593"/>
    </source>
</evidence>
<dbReference type="Pfam" id="PF17921">
    <property type="entry name" value="Integrase_H2C2"/>
    <property type="match status" value="1"/>
</dbReference>
<evidence type="ECO:0008006" key="5">
    <source>
        <dbReference type="Google" id="ProtNLM"/>
    </source>
</evidence>
<evidence type="ECO:0000313" key="3">
    <source>
        <dbReference type="EMBL" id="KAH9302425.1"/>
    </source>
</evidence>
<evidence type="ECO:0000259" key="2">
    <source>
        <dbReference type="Pfam" id="PF17921"/>
    </source>
</evidence>